<evidence type="ECO:0000259" key="1">
    <source>
        <dbReference type="Pfam" id="PF00534"/>
    </source>
</evidence>
<dbReference type="Gene3D" id="3.40.50.2000">
    <property type="entry name" value="Glycogen Phosphorylase B"/>
    <property type="match status" value="2"/>
</dbReference>
<feature type="domain" description="Glycosyl transferase family 1" evidence="1">
    <location>
        <begin position="190"/>
        <end position="306"/>
    </location>
</feature>
<gene>
    <name evidence="2" type="ORF">MNBD_NITROSPINAE04-1194</name>
</gene>
<dbReference type="InterPro" id="IPR001296">
    <property type="entry name" value="Glyco_trans_1"/>
</dbReference>
<sequence>MTKPLRLVHCTMEIGFGGGIARVDSLFHRYLNRDVIDPVFVVAKPEEPDIDHYDPTLPYVYIGSDNRFEKLLEIMSEADIVQFSGGFDPLVCEAAKASQVPVLIEIMHHSEPGQMFPYIDVSACVSETVRAIQPVPEKTIVIHNGLDIEQFPFERDLDPLGKFILLESTRREKKSHIHLDELADNILPIDPSIELWLAGRGQEGESTDRVKFLGMRTDIDALYRKADMMVLLSRKEPFGLVALEAMASGCVPIASDDGGMAEIITNGVNGWLVAGSNKEAVTKVVMEAFSLRGSEKWERMQQAARETVEKKFTARGCVEKYESLYLHLIEKKGRREKPGPIDIAPTPDALVGDATYHYPQGWDMVKSDLQKMLETDAPITARICAKAVEMIALQAISQNRGNIADMAFRKLYLSGYKDIKWMKQWIAVMPEGSNEKEAVVADLLSMDGSDAEVIMMAVEQAIGKGSVLEAVKILENGLLKNPDSVELKEIHDLLKSKLDERQKGWDRLSD</sequence>
<dbReference type="PANTHER" id="PTHR12526">
    <property type="entry name" value="GLYCOSYLTRANSFERASE"/>
    <property type="match status" value="1"/>
</dbReference>
<dbReference type="EMBL" id="UOGA01000050">
    <property type="protein sequence ID" value="VAX15913.1"/>
    <property type="molecule type" value="Genomic_DNA"/>
</dbReference>
<dbReference type="GO" id="GO:0016757">
    <property type="term" value="F:glycosyltransferase activity"/>
    <property type="evidence" value="ECO:0007669"/>
    <property type="project" value="InterPro"/>
</dbReference>
<reference evidence="2" key="1">
    <citation type="submission" date="2018-06" db="EMBL/GenBank/DDBJ databases">
        <authorList>
            <person name="Zhirakovskaya E."/>
        </authorList>
    </citation>
    <scope>NUCLEOTIDE SEQUENCE</scope>
</reference>
<dbReference type="Pfam" id="PF00534">
    <property type="entry name" value="Glycos_transf_1"/>
    <property type="match status" value="1"/>
</dbReference>
<dbReference type="CDD" id="cd03801">
    <property type="entry name" value="GT4_PimA-like"/>
    <property type="match status" value="1"/>
</dbReference>
<proteinExistence type="predicted"/>
<evidence type="ECO:0000313" key="2">
    <source>
        <dbReference type="EMBL" id="VAX15913.1"/>
    </source>
</evidence>
<organism evidence="2">
    <name type="scientific">hydrothermal vent metagenome</name>
    <dbReference type="NCBI Taxonomy" id="652676"/>
    <lineage>
        <taxon>unclassified sequences</taxon>
        <taxon>metagenomes</taxon>
        <taxon>ecological metagenomes</taxon>
    </lineage>
</organism>
<dbReference type="SUPFAM" id="SSF53756">
    <property type="entry name" value="UDP-Glycosyltransferase/glycogen phosphorylase"/>
    <property type="match status" value="1"/>
</dbReference>
<accession>A0A3B1BUL2</accession>
<dbReference type="AlphaFoldDB" id="A0A3B1BUL2"/>
<name>A0A3B1BUL2_9ZZZZ</name>
<protein>
    <recommendedName>
        <fullName evidence="1">Glycosyl transferase family 1 domain-containing protein</fullName>
    </recommendedName>
</protein>